<accession>A0A2L2X911</accession>
<protein>
    <recommendedName>
        <fullName evidence="3">Sporulation protein YtxC</fullName>
    </recommendedName>
</protein>
<dbReference type="NCBIfam" id="TIGR02834">
    <property type="entry name" value="spo_ytxC"/>
    <property type="match status" value="1"/>
</dbReference>
<evidence type="ECO:0000313" key="2">
    <source>
        <dbReference type="Proteomes" id="UP000239549"/>
    </source>
</evidence>
<dbReference type="EMBL" id="BFAV01000045">
    <property type="protein sequence ID" value="GBF32709.1"/>
    <property type="molecule type" value="Genomic_DNA"/>
</dbReference>
<keyword evidence="2" id="KW-1185">Reference proteome</keyword>
<sequence>MAQAISIGATRNIGELKDTLSRELRFLENQGLKVKLEENPTGKITFLSCEVSNRSPMRFNEDALAVFKRYVAQALSDLILGQWEKLLLTDIIRENYYYFNEEERGTIYRYASSYINHGEDGQSFYRIARRNKIVHKILEFLRSNDDIVIDGFIRFRLKEYVNELQEAADRAVDDFLMEREYNEFIQLLKYFVEIQDPRLDLVHVLIKPNGVFKLFDGQYQVINSEYLEGFMMELVDSEINYEDMLISTLITLAPREIIFHLGKGERPQNTLETIKQVFLHRVKECTDCELCKGTLDEN</sequence>
<evidence type="ECO:0000313" key="1">
    <source>
        <dbReference type="EMBL" id="GBF32709.1"/>
    </source>
</evidence>
<dbReference type="InterPro" id="IPR014199">
    <property type="entry name" value="Spore_YtxC"/>
</dbReference>
<reference evidence="2" key="1">
    <citation type="submission" date="2018-02" db="EMBL/GenBank/DDBJ databases">
        <title>Genome sequence of Desulfocucumis palustris strain NAW-5.</title>
        <authorList>
            <person name="Watanabe M."/>
            <person name="Kojima H."/>
            <person name="Fukui M."/>
        </authorList>
    </citation>
    <scope>NUCLEOTIDE SEQUENCE [LARGE SCALE GENOMIC DNA]</scope>
    <source>
        <strain evidence="2">NAW-5</strain>
    </source>
</reference>
<dbReference type="OrthoDB" id="2986513at2"/>
<gene>
    <name evidence="1" type="ORF">DCCM_0905</name>
</gene>
<evidence type="ECO:0008006" key="3">
    <source>
        <dbReference type="Google" id="ProtNLM"/>
    </source>
</evidence>
<comment type="caution">
    <text evidence="1">The sequence shown here is derived from an EMBL/GenBank/DDBJ whole genome shotgun (WGS) entry which is preliminary data.</text>
</comment>
<proteinExistence type="predicted"/>
<dbReference type="AlphaFoldDB" id="A0A2L2X911"/>
<dbReference type="RefSeq" id="WP_104371195.1">
    <property type="nucleotide sequence ID" value="NZ_BFAV01000045.1"/>
</dbReference>
<dbReference type="Pfam" id="PF08812">
    <property type="entry name" value="YtxC"/>
    <property type="match status" value="1"/>
</dbReference>
<dbReference type="Proteomes" id="UP000239549">
    <property type="component" value="Unassembled WGS sequence"/>
</dbReference>
<name>A0A2L2X911_9FIRM</name>
<organism evidence="1 2">
    <name type="scientific">Desulfocucumis palustris</name>
    <dbReference type="NCBI Taxonomy" id="1898651"/>
    <lineage>
        <taxon>Bacteria</taxon>
        <taxon>Bacillati</taxon>
        <taxon>Bacillota</taxon>
        <taxon>Clostridia</taxon>
        <taxon>Eubacteriales</taxon>
        <taxon>Desulfocucumaceae</taxon>
        <taxon>Desulfocucumis</taxon>
    </lineage>
</organism>